<dbReference type="AlphaFoldDB" id="A0A2V4RM71"/>
<name>A0A2V4RM71_9PROT</name>
<evidence type="ECO:0000256" key="1">
    <source>
        <dbReference type="ARBA" id="ARBA00022801"/>
    </source>
</evidence>
<keyword evidence="1" id="KW-0378">Hydrolase</keyword>
<dbReference type="GO" id="GO:0009395">
    <property type="term" value="P:phospholipid catabolic process"/>
    <property type="evidence" value="ECO:0007669"/>
    <property type="project" value="TreeGrafter"/>
</dbReference>
<organism evidence="2 3">
    <name type="scientific">Komagataeibacter swingsii</name>
    <dbReference type="NCBI Taxonomy" id="215220"/>
    <lineage>
        <taxon>Bacteria</taxon>
        <taxon>Pseudomonadati</taxon>
        <taxon>Pseudomonadota</taxon>
        <taxon>Alphaproteobacteria</taxon>
        <taxon>Acetobacterales</taxon>
        <taxon>Acetobacteraceae</taxon>
        <taxon>Komagataeibacter</taxon>
    </lineage>
</organism>
<protein>
    <submittedName>
        <fullName evidence="2">Phospholipase</fullName>
    </submittedName>
</protein>
<dbReference type="Proteomes" id="UP000247371">
    <property type="component" value="Unassembled WGS sequence"/>
</dbReference>
<reference evidence="2 3" key="1">
    <citation type="submission" date="2017-07" db="EMBL/GenBank/DDBJ databases">
        <title>A draft genome sequence of Komagataeibacter swingsii LMG 22125.</title>
        <authorList>
            <person name="Skraban J."/>
            <person name="Cleenwerck I."/>
            <person name="Vandamme P."/>
            <person name="Trcek J."/>
        </authorList>
    </citation>
    <scope>NUCLEOTIDE SEQUENCE [LARGE SCALE GENOMIC DNA]</scope>
    <source>
        <strain evidence="2 3">LMG 22125</strain>
    </source>
</reference>
<evidence type="ECO:0000313" key="3">
    <source>
        <dbReference type="Proteomes" id="UP000247371"/>
    </source>
</evidence>
<dbReference type="SUPFAM" id="SSF53649">
    <property type="entry name" value="Alkaline phosphatase-like"/>
    <property type="match status" value="1"/>
</dbReference>
<dbReference type="InterPro" id="IPR017850">
    <property type="entry name" value="Alkaline_phosphatase_core_sf"/>
</dbReference>
<dbReference type="Gene3D" id="3.40.720.10">
    <property type="entry name" value="Alkaline Phosphatase, subunit A"/>
    <property type="match status" value="2"/>
</dbReference>
<sequence length="486" mass="54167">MSFYKDYYLPMSEKNMPDIENVIVLMLENRSFDCMLGLLYSTEEEFNGLTGTEYNIWHKQDGSEESVPVWSDSTLDPASIYVPTPDPGETFNDIHMQIHGLNPNVATSPSGSKMGGFVDNYMRLGHPQQHDPHAVMHYFTPIHVPVISQLARAFGVSDSWFASAPCQTWPNRFFVHTGTADGFVNNTTDHIYTMETVFNRLTDKKKDWRIYFHDIPQSATLTRLWGRPECFRRFGDDFAKDVKKGNLPAYTFIEPRYFTDLDGKHAPNDQHPPHNVAYGEALIASVYNALRAGSKWKQTLFIITYDEHGGCFDHVTPPAATPPGGPTPRSYHFDSYGVRVPAVIVSPYVKKGSIIRSQEQTPFDHTSILATLRKLFGIESLTARDKAAPDILSCMTTTPDNEGPISVSPASWGASEAEVRRMDQELPNELQSSLAAAACFLPPENTDLASHIERLKSNSPPCPKHATTGDAAAAADEKMRAFLGGR</sequence>
<dbReference type="InterPro" id="IPR007312">
    <property type="entry name" value="Phosphoesterase"/>
</dbReference>
<gene>
    <name evidence="2" type="ORF">CFR76_14150</name>
</gene>
<evidence type="ECO:0000313" key="2">
    <source>
        <dbReference type="EMBL" id="PYD68642.1"/>
    </source>
</evidence>
<dbReference type="PANTHER" id="PTHR31956:SF1">
    <property type="entry name" value="NON-SPECIFIC PHOSPHOLIPASE C1"/>
    <property type="match status" value="1"/>
</dbReference>
<proteinExistence type="predicted"/>
<dbReference type="Pfam" id="PF04185">
    <property type="entry name" value="Phosphoesterase"/>
    <property type="match status" value="1"/>
</dbReference>
<dbReference type="EMBL" id="NKUB01000026">
    <property type="protein sequence ID" value="PYD68642.1"/>
    <property type="molecule type" value="Genomic_DNA"/>
</dbReference>
<keyword evidence="3" id="KW-1185">Reference proteome</keyword>
<comment type="caution">
    <text evidence="2">The sequence shown here is derived from an EMBL/GenBank/DDBJ whole genome shotgun (WGS) entry which is preliminary data.</text>
</comment>
<dbReference type="PANTHER" id="PTHR31956">
    <property type="entry name" value="NON-SPECIFIC PHOSPHOLIPASE C4-RELATED"/>
    <property type="match status" value="1"/>
</dbReference>
<dbReference type="GO" id="GO:0042578">
    <property type="term" value="F:phosphoric ester hydrolase activity"/>
    <property type="evidence" value="ECO:0007669"/>
    <property type="project" value="UniProtKB-ARBA"/>
</dbReference>
<accession>A0A2V4RM71</accession>